<feature type="transmembrane region" description="Helical" evidence="1">
    <location>
        <begin position="184"/>
        <end position="206"/>
    </location>
</feature>
<keyword evidence="3" id="KW-1185">Reference proteome</keyword>
<dbReference type="EMBL" id="CABIKM010000011">
    <property type="protein sequence ID" value="VUZ84362.1"/>
    <property type="molecule type" value="Genomic_DNA"/>
</dbReference>
<reference evidence="2 3" key="1">
    <citation type="submission" date="2019-07" db="EMBL/GenBank/DDBJ databases">
        <authorList>
            <person name="Cremers G."/>
        </authorList>
    </citation>
    <scope>NUCLEOTIDE SEQUENCE [LARGE SCALE GENOMIC DNA]</scope>
</reference>
<gene>
    <name evidence="2" type="ORF">MELA_00733</name>
</gene>
<evidence type="ECO:0008006" key="4">
    <source>
        <dbReference type="Google" id="ProtNLM"/>
    </source>
</evidence>
<dbReference type="Proteomes" id="UP000334340">
    <property type="component" value="Unassembled WGS sequence"/>
</dbReference>
<feature type="transmembrane region" description="Helical" evidence="1">
    <location>
        <begin position="20"/>
        <end position="38"/>
    </location>
</feature>
<feature type="transmembrane region" description="Helical" evidence="1">
    <location>
        <begin position="131"/>
        <end position="164"/>
    </location>
</feature>
<proteinExistence type="predicted"/>
<keyword evidence="1" id="KW-1133">Transmembrane helix</keyword>
<dbReference type="AlphaFoldDB" id="A0A564ZI90"/>
<keyword evidence="1" id="KW-0812">Transmembrane</keyword>
<evidence type="ECO:0000313" key="3">
    <source>
        <dbReference type="Proteomes" id="UP000334340"/>
    </source>
</evidence>
<feature type="transmembrane region" description="Helical" evidence="1">
    <location>
        <begin position="100"/>
        <end position="119"/>
    </location>
</feature>
<protein>
    <recommendedName>
        <fullName evidence="4">Glycosyltransferase RgtA/B/C/D-like domain-containing protein</fullName>
    </recommendedName>
</protein>
<feature type="transmembrane region" description="Helical" evidence="1">
    <location>
        <begin position="289"/>
        <end position="306"/>
    </location>
</feature>
<feature type="transmembrane region" description="Helical" evidence="1">
    <location>
        <begin position="262"/>
        <end position="282"/>
    </location>
</feature>
<evidence type="ECO:0000256" key="1">
    <source>
        <dbReference type="SAM" id="Phobius"/>
    </source>
</evidence>
<feature type="transmembrane region" description="Helical" evidence="1">
    <location>
        <begin position="341"/>
        <end position="359"/>
    </location>
</feature>
<name>A0A564ZI90_9BACT</name>
<sequence length="510" mass="57505">MEQIQTIRLNLRQTFTRNTAWRVGTVILDVSVITLILSKTISDPDLWGHLRFGLDILQTGTITQVDPYSYLTTGQRWINHEWLTEVLFALAWTAGRAPGLILLKMTVGFLTIAILYRHLRALQLRHIQATILLLLMGFPLLVPFLFSVRPQIFTFLFFALILLIVRQADIGDYRWLWAAPPILLLWANLHGGFLAGLGILCFWAALHVTVHRQAWRHIIPPTLISIAATLVNPYGIDLLTFLLRTATVPRPEILDWQPLKLVSIYGLLYLLILMVSFGGIALSPQPRRALLVILFGITALLPWMAVRHLPLFSVASLVLTGEYAGGAWNRVLPEKNSTLPSSIWIAGLPLALAAALLILGSTRNPHRIQPVEDTFPIAAVALLKQSGVSGNLVTQFEWGEYVIWHLGPQVKVAVDGRRETIYSTATYRQYMNFIFGVNDWDALLRQHWTDMALVKQHEPIYNLLKLTPDWLMLYEDSKSALFVNRNSSLVGPLRQAVARFAPPQANGYFP</sequence>
<keyword evidence="1" id="KW-0472">Membrane</keyword>
<organism evidence="2 3">
    <name type="scientific">Candidatus Methylomirabilis lanthanidiphila</name>
    <dbReference type="NCBI Taxonomy" id="2211376"/>
    <lineage>
        <taxon>Bacteria</taxon>
        <taxon>Candidatus Methylomirabilota</taxon>
        <taxon>Candidatus Methylomirabilia</taxon>
        <taxon>Candidatus Methylomirabilales</taxon>
        <taxon>Candidatus Methylomirabilaceae</taxon>
        <taxon>Candidatus Methylomirabilis</taxon>
    </lineage>
</organism>
<evidence type="ECO:0000313" key="2">
    <source>
        <dbReference type="EMBL" id="VUZ84362.1"/>
    </source>
</evidence>
<accession>A0A564ZI90</accession>
<feature type="transmembrane region" description="Helical" evidence="1">
    <location>
        <begin position="218"/>
        <end position="242"/>
    </location>
</feature>